<dbReference type="PANTHER" id="PTHR14226:SF76">
    <property type="entry name" value="NTE FAMILY PROTEIN RSSA"/>
    <property type="match status" value="1"/>
</dbReference>
<dbReference type="GO" id="GO:0008233">
    <property type="term" value="F:peptidase activity"/>
    <property type="evidence" value="ECO:0007669"/>
    <property type="project" value="UniProtKB-KW"/>
</dbReference>
<gene>
    <name evidence="7" type="ORF">CCR82_04430</name>
</gene>
<dbReference type="InterPro" id="IPR002641">
    <property type="entry name" value="PNPLA_dom"/>
</dbReference>
<feature type="compositionally biased region" description="Basic and acidic residues" evidence="5">
    <location>
        <begin position="199"/>
        <end position="212"/>
    </location>
</feature>
<evidence type="ECO:0000256" key="1">
    <source>
        <dbReference type="ARBA" id="ARBA00022801"/>
    </source>
</evidence>
<proteinExistence type="predicted"/>
<keyword evidence="3 4" id="KW-0443">Lipid metabolism</keyword>
<keyword evidence="7" id="KW-0645">Protease</keyword>
<feature type="active site" description="Proton acceptor" evidence="4">
    <location>
        <position position="156"/>
    </location>
</feature>
<dbReference type="AlphaFoldDB" id="A0AAJ0UE70"/>
<reference evidence="7" key="2">
    <citation type="journal article" date="2020" name="Microorganisms">
        <title>Osmotic Adaptation and Compatible Solute Biosynthesis of Phototrophic Bacteria as Revealed from Genome Analyses.</title>
        <authorList>
            <person name="Imhoff J.F."/>
            <person name="Rahn T."/>
            <person name="Kunzel S."/>
            <person name="Keller A."/>
            <person name="Neulinger S.C."/>
        </authorList>
    </citation>
    <scope>NUCLEOTIDE SEQUENCE</scope>
    <source>
        <strain evidence="7">DSM 4395</strain>
    </source>
</reference>
<dbReference type="Pfam" id="PF01734">
    <property type="entry name" value="Patatin"/>
    <property type="match status" value="1"/>
</dbReference>
<dbReference type="Gene3D" id="3.40.1090.10">
    <property type="entry name" value="Cytosolic phospholipase A2 catalytic domain"/>
    <property type="match status" value="1"/>
</dbReference>
<feature type="region of interest" description="Disordered" evidence="5">
    <location>
        <begin position="183"/>
        <end position="212"/>
    </location>
</feature>
<dbReference type="InterPro" id="IPR016035">
    <property type="entry name" value="Acyl_Trfase/lysoPLipase"/>
</dbReference>
<protein>
    <submittedName>
        <fullName evidence="7">Serine protease</fullName>
    </submittedName>
</protein>
<keyword evidence="8" id="KW-1185">Reference proteome</keyword>
<organism evidence="7 8">
    <name type="scientific">Halochromatium salexigens</name>
    <name type="common">Chromatium salexigens</name>
    <dbReference type="NCBI Taxonomy" id="49447"/>
    <lineage>
        <taxon>Bacteria</taxon>
        <taxon>Pseudomonadati</taxon>
        <taxon>Pseudomonadota</taxon>
        <taxon>Gammaproteobacteria</taxon>
        <taxon>Chromatiales</taxon>
        <taxon>Chromatiaceae</taxon>
        <taxon>Halochromatium</taxon>
    </lineage>
</organism>
<dbReference type="GO" id="GO:0006508">
    <property type="term" value="P:proteolysis"/>
    <property type="evidence" value="ECO:0007669"/>
    <property type="project" value="UniProtKB-KW"/>
</dbReference>
<dbReference type="SUPFAM" id="SSF52151">
    <property type="entry name" value="FabD/lysophospholipase-like"/>
    <property type="match status" value="1"/>
</dbReference>
<evidence type="ECO:0000259" key="6">
    <source>
        <dbReference type="PROSITE" id="PS51635"/>
    </source>
</evidence>
<evidence type="ECO:0000256" key="2">
    <source>
        <dbReference type="ARBA" id="ARBA00022963"/>
    </source>
</evidence>
<sequence length="315" mass="34726">MASGQRVSLVLGSGGARGLAHIGIIQWLQAQGYRIESISGCSMGALVGGIYAAGKLDSYRDWVCALRRTDVLRFLDLAFHPAGLIKGDRIMDRLRQMVGEHNIEQLPIAYTAVATDIERQREIWITKGSLFDAIRGSIAVPTLFTPHCYLGLTLVDGGLLNPVPIAPTFRDLTDLTIAVNLNGDPQDDGKAKTPVPTSRMERRENRENSEDREDLRGRILNFLDSIGNNLGSDEEEADELGIFELMSRSFETMQNAIAAMKLAAYAPDVLLEVPRDACEAHEFHRARELIDVGYRIAEREMAGRFPGGAFRAAIE</sequence>
<feature type="short sequence motif" description="DGA/G" evidence="4">
    <location>
        <begin position="156"/>
        <end position="158"/>
    </location>
</feature>
<dbReference type="EMBL" id="NHSF01000023">
    <property type="protein sequence ID" value="MBK5929799.1"/>
    <property type="molecule type" value="Genomic_DNA"/>
</dbReference>
<comment type="caution">
    <text evidence="7">The sequence shown here is derived from an EMBL/GenBank/DDBJ whole genome shotgun (WGS) entry which is preliminary data.</text>
</comment>
<evidence type="ECO:0000256" key="3">
    <source>
        <dbReference type="ARBA" id="ARBA00023098"/>
    </source>
</evidence>
<dbReference type="PROSITE" id="PS51635">
    <property type="entry name" value="PNPLA"/>
    <property type="match status" value="1"/>
</dbReference>
<dbReference type="PANTHER" id="PTHR14226">
    <property type="entry name" value="NEUROPATHY TARGET ESTERASE/SWISS CHEESE D.MELANOGASTER"/>
    <property type="match status" value="1"/>
</dbReference>
<keyword evidence="1 4" id="KW-0378">Hydrolase</keyword>
<accession>A0AAJ0UE70</accession>
<dbReference type="RefSeq" id="WP_201244210.1">
    <property type="nucleotide sequence ID" value="NZ_NHSF01000023.1"/>
</dbReference>
<feature type="short sequence motif" description="GXSXG" evidence="4">
    <location>
        <begin position="40"/>
        <end position="44"/>
    </location>
</feature>
<reference evidence="7" key="1">
    <citation type="submission" date="2017-05" db="EMBL/GenBank/DDBJ databases">
        <authorList>
            <person name="Imhoff J.F."/>
            <person name="Rahn T."/>
            <person name="Kuenzel S."/>
            <person name="Neulinger S.C."/>
        </authorList>
    </citation>
    <scope>NUCLEOTIDE SEQUENCE</scope>
    <source>
        <strain evidence="7">DSM 4395</strain>
    </source>
</reference>
<name>A0AAJ0UE70_HALSE</name>
<feature type="domain" description="PNPLA" evidence="6">
    <location>
        <begin position="9"/>
        <end position="169"/>
    </location>
</feature>
<evidence type="ECO:0000256" key="5">
    <source>
        <dbReference type="SAM" id="MobiDB-lite"/>
    </source>
</evidence>
<evidence type="ECO:0000313" key="8">
    <source>
        <dbReference type="Proteomes" id="UP001296967"/>
    </source>
</evidence>
<evidence type="ECO:0000313" key="7">
    <source>
        <dbReference type="EMBL" id="MBK5929799.1"/>
    </source>
</evidence>
<keyword evidence="2 4" id="KW-0442">Lipid degradation</keyword>
<comment type="caution">
    <text evidence="4">Lacks conserved residue(s) required for the propagation of feature annotation.</text>
</comment>
<dbReference type="GO" id="GO:0016042">
    <property type="term" value="P:lipid catabolic process"/>
    <property type="evidence" value="ECO:0007669"/>
    <property type="project" value="UniProtKB-UniRule"/>
</dbReference>
<dbReference type="InterPro" id="IPR050301">
    <property type="entry name" value="NTE"/>
</dbReference>
<dbReference type="Proteomes" id="UP001296967">
    <property type="component" value="Unassembled WGS sequence"/>
</dbReference>
<evidence type="ECO:0000256" key="4">
    <source>
        <dbReference type="PROSITE-ProRule" id="PRU01161"/>
    </source>
</evidence>
<feature type="active site" description="Nucleophile" evidence="4">
    <location>
        <position position="42"/>
    </location>
</feature>